<dbReference type="Gene3D" id="1.10.510.40">
    <property type="match status" value="1"/>
</dbReference>
<proteinExistence type="inferred from homology"/>
<feature type="region of interest" description="Disordered" evidence="3">
    <location>
        <begin position="1"/>
        <end position="180"/>
    </location>
</feature>
<dbReference type="Pfam" id="PF06276">
    <property type="entry name" value="FhuF"/>
    <property type="match status" value="1"/>
</dbReference>
<comment type="similarity">
    <text evidence="2">Belongs to the IucA/IucC family.</text>
</comment>
<reference evidence="6 7" key="1">
    <citation type="submission" date="2018-06" db="EMBL/GenBank/DDBJ databases">
        <title>The complete genome sequence of a nosiheptide producer Streptomyces actuosus ATCC 25421: deducing the ability of producing a new class III lantibiotics.</title>
        <authorList>
            <person name="Liu W."/>
            <person name="Sun F."/>
            <person name="Hu Y."/>
        </authorList>
    </citation>
    <scope>NUCLEOTIDE SEQUENCE [LARGE SCALE GENOMIC DNA]</scope>
    <source>
        <strain evidence="6 7">ATCC 25421</strain>
    </source>
</reference>
<organism evidence="6 7">
    <name type="scientific">Streptomyces actuosus</name>
    <dbReference type="NCBI Taxonomy" id="1885"/>
    <lineage>
        <taxon>Bacteria</taxon>
        <taxon>Bacillati</taxon>
        <taxon>Actinomycetota</taxon>
        <taxon>Actinomycetes</taxon>
        <taxon>Kitasatosporales</taxon>
        <taxon>Streptomycetaceae</taxon>
        <taxon>Streptomyces</taxon>
    </lineage>
</organism>
<evidence type="ECO:0000313" key="7">
    <source>
        <dbReference type="Proteomes" id="UP000247634"/>
    </source>
</evidence>
<dbReference type="Proteomes" id="UP000247634">
    <property type="component" value="Chromosome"/>
</dbReference>
<dbReference type="AlphaFoldDB" id="A0A2U9PDB6"/>
<dbReference type="GO" id="GO:0016881">
    <property type="term" value="F:acid-amino acid ligase activity"/>
    <property type="evidence" value="ECO:0007669"/>
    <property type="project" value="UniProtKB-ARBA"/>
</dbReference>
<evidence type="ECO:0000259" key="5">
    <source>
        <dbReference type="Pfam" id="PF06276"/>
    </source>
</evidence>
<dbReference type="Pfam" id="PF04183">
    <property type="entry name" value="IucA_IucC"/>
    <property type="match status" value="1"/>
</dbReference>
<feature type="compositionally biased region" description="Low complexity" evidence="3">
    <location>
        <begin position="27"/>
        <end position="86"/>
    </location>
</feature>
<dbReference type="InterPro" id="IPR037455">
    <property type="entry name" value="LucA/IucC-like"/>
</dbReference>
<evidence type="ECO:0000256" key="3">
    <source>
        <dbReference type="SAM" id="MobiDB-lite"/>
    </source>
</evidence>
<dbReference type="PANTHER" id="PTHR34384">
    <property type="entry name" value="L-2,3-DIAMINOPROPANOATE--CITRATE LIGASE"/>
    <property type="match status" value="1"/>
</dbReference>
<gene>
    <name evidence="6" type="ORF">DMT42_30725</name>
</gene>
<evidence type="ECO:0000256" key="1">
    <source>
        <dbReference type="ARBA" id="ARBA00004924"/>
    </source>
</evidence>
<keyword evidence="7" id="KW-1185">Reference proteome</keyword>
<dbReference type="InterPro" id="IPR022770">
    <property type="entry name" value="IucA/IucC-like_C"/>
</dbReference>
<accession>A0A2U9PDB6</accession>
<dbReference type="OrthoDB" id="495728at2"/>
<feature type="domain" description="Aerobactin siderophore biosynthesis IucA/IucC N-terminal" evidence="4">
    <location>
        <begin position="298"/>
        <end position="506"/>
    </location>
</feature>
<dbReference type="EMBL" id="CP029788">
    <property type="protein sequence ID" value="AWT47860.1"/>
    <property type="molecule type" value="Genomic_DNA"/>
</dbReference>
<dbReference type="InterPro" id="IPR007310">
    <property type="entry name" value="Aerobactin_biosyn_IucA/IucC_N"/>
</dbReference>
<sequence length="669" mass="67745">MPQAAGDDAAHDDAAAAGRPPSRHRPPTAAAPAPQGAASGAAAPAYGARSASAPSHAARPSGTEADAAGGSRAAASVAGAAGVPDGAAGGSRAAVPAFGAGGPSDGAGGPSRAAAPASGATGLPDGAAGGSRAAAPLAGATGLPDGAAEGSRAAAPAAGVSGPSDGVVPGGLPASGSPSGDIVARAETHAVSPLLNCLLREVAEPWGGEDGRDVYRLPATGRLLRVRGGRRPAEPEMRDGDGWRPLGHAALVALVTEELRRHTGLANDELPAEMTAGRDTVAALLAARSRTTPPADPYVRSEQALLTGHPHHPAPKFRGTGPAARWLPYAPEAHARFPLVLLGLREDTVVEEGDTGALDALGTAPPGYRVLPAHPWQLDLAGPGLADAFADGRLIRLGTTGADVWPTAAIRTVYAPGADLFVKFSLDVRITNDIRRLWRHDLLKLRRTDAAAGHALAAAPGPAAWLSDRGYRTAGFAFEELAVVVRDGLRGHLRPGATPLLAAALVEGFPGNPLAAAPDPAAWWEAYLAAVVPPALAAYADHGVVLEAHLQNTLVAVDAGGTPVQALFRDAEGVKLLPDVGRAAGWERLVYCLVVNHLTEVAAALAEHHPGLDPWPAARRAFARHDLPETAALLAAPTLPGKTNLLLRWTGADGADARYRPLPNPLAAP</sequence>
<feature type="domain" description="Aerobactin siderophore biosynthesis IucA/IucC-like C-terminal" evidence="5">
    <location>
        <begin position="522"/>
        <end position="655"/>
    </location>
</feature>
<name>A0A2U9PDB6_STRAS</name>
<feature type="compositionally biased region" description="Gly residues" evidence="3">
    <location>
        <begin position="99"/>
        <end position="109"/>
    </location>
</feature>
<dbReference type="GO" id="GO:0019290">
    <property type="term" value="P:siderophore biosynthetic process"/>
    <property type="evidence" value="ECO:0007669"/>
    <property type="project" value="InterPro"/>
</dbReference>
<evidence type="ECO:0000259" key="4">
    <source>
        <dbReference type="Pfam" id="PF04183"/>
    </source>
</evidence>
<evidence type="ECO:0000313" key="6">
    <source>
        <dbReference type="EMBL" id="AWT47860.1"/>
    </source>
</evidence>
<dbReference type="PANTHER" id="PTHR34384:SF5">
    <property type="entry name" value="L-2,3-DIAMINOPROPANOATE--CITRATE LIGASE"/>
    <property type="match status" value="1"/>
</dbReference>
<comment type="pathway">
    <text evidence="1">Siderophore biosynthesis.</text>
</comment>
<protein>
    <submittedName>
        <fullName evidence="6">Iron transporter</fullName>
    </submittedName>
</protein>
<dbReference type="KEGG" id="sact:DMT42_30725"/>
<feature type="compositionally biased region" description="Low complexity" evidence="3">
    <location>
        <begin position="110"/>
        <end position="180"/>
    </location>
</feature>
<evidence type="ECO:0000256" key="2">
    <source>
        <dbReference type="ARBA" id="ARBA00007832"/>
    </source>
</evidence>